<accession>A0ABZ3IMW3</accession>
<feature type="transmembrane region" description="Helical" evidence="1">
    <location>
        <begin position="30"/>
        <end position="53"/>
    </location>
</feature>
<protein>
    <recommendedName>
        <fullName evidence="4">DUF418 domain-containing protein</fullName>
    </recommendedName>
</protein>
<evidence type="ECO:0000256" key="1">
    <source>
        <dbReference type="SAM" id="Phobius"/>
    </source>
</evidence>
<evidence type="ECO:0008006" key="4">
    <source>
        <dbReference type="Google" id="ProtNLM"/>
    </source>
</evidence>
<name>A0ABZ3IMW3_9FIRM</name>
<dbReference type="Proteomes" id="UP000216752">
    <property type="component" value="Chromosome"/>
</dbReference>
<keyword evidence="1" id="KW-1133">Transmembrane helix</keyword>
<proteinExistence type="predicted"/>
<gene>
    <name evidence="2" type="ORF">SPSIL_029390</name>
</gene>
<dbReference type="EMBL" id="CP155573">
    <property type="protein sequence ID" value="XFO66779.1"/>
    <property type="molecule type" value="Genomic_DNA"/>
</dbReference>
<evidence type="ECO:0000313" key="3">
    <source>
        <dbReference type="Proteomes" id="UP000216752"/>
    </source>
</evidence>
<keyword evidence="1" id="KW-0812">Transmembrane</keyword>
<evidence type="ECO:0000313" key="2">
    <source>
        <dbReference type="EMBL" id="XFO66779.1"/>
    </source>
</evidence>
<organism evidence="2 3">
    <name type="scientific">Sporomusa silvacetica DSM 10669</name>
    <dbReference type="NCBI Taxonomy" id="1123289"/>
    <lineage>
        <taxon>Bacteria</taxon>
        <taxon>Bacillati</taxon>
        <taxon>Bacillota</taxon>
        <taxon>Negativicutes</taxon>
        <taxon>Selenomonadales</taxon>
        <taxon>Sporomusaceae</taxon>
        <taxon>Sporomusa</taxon>
    </lineage>
</organism>
<keyword evidence="3" id="KW-1185">Reference proteome</keyword>
<reference evidence="2" key="1">
    <citation type="submission" date="2024-05" db="EMBL/GenBank/DDBJ databases">
        <title>Isolation and characterization of Sporomusa carbonis sp. nov., a carboxydotrophic hydrogenogen in the genus of Sporomusa isolated from a charcoal burning pile.</title>
        <authorList>
            <person name="Boeer T."/>
            <person name="Rosenbaum F."/>
            <person name="Eysell L."/>
            <person name="Mueller V."/>
            <person name="Daniel R."/>
            <person name="Poehlein A."/>
        </authorList>
    </citation>
    <scope>NUCLEOTIDE SEQUENCE [LARGE SCALE GENOMIC DNA]</scope>
    <source>
        <strain evidence="2">DSM 10669</strain>
    </source>
</reference>
<feature type="transmembrane region" description="Helical" evidence="1">
    <location>
        <begin position="5"/>
        <end position="24"/>
    </location>
</feature>
<keyword evidence="1" id="KW-0472">Membrane</keyword>
<sequence length="73" mass="8320">MCTMIYVFLITISMTLGILINTPFTKCALVAAGIMFQITVILFGVFALIEGYFFRTKATQIIKVWNMFRASRE</sequence>